<comment type="caution">
    <text evidence="5">The sequence shown here is derived from an EMBL/GenBank/DDBJ whole genome shotgun (WGS) entry which is preliminary data.</text>
</comment>
<dbReference type="InterPro" id="IPR000905">
    <property type="entry name" value="Gcp-like_dom"/>
</dbReference>
<accession>A0ABT7SVT5</accession>
<reference evidence="5 6" key="1">
    <citation type="submission" date="2023-06" db="EMBL/GenBank/DDBJ databases">
        <title>Alteromonas sp. ASW11-36 isolated from intertidal sand.</title>
        <authorList>
            <person name="Li Y."/>
        </authorList>
    </citation>
    <scope>NUCLEOTIDE SEQUENCE [LARGE SCALE GENOMIC DNA]</scope>
    <source>
        <strain evidence="5 6">ASW11-36</strain>
    </source>
</reference>
<dbReference type="InterPro" id="IPR043129">
    <property type="entry name" value="ATPase_NBD"/>
</dbReference>
<dbReference type="GO" id="GO:0061711">
    <property type="term" value="F:tRNA N(6)-L-threonylcarbamoyladenine synthase activity"/>
    <property type="evidence" value="ECO:0007669"/>
    <property type="project" value="UniProtKB-EC"/>
</dbReference>
<dbReference type="PANTHER" id="PTHR11735">
    <property type="entry name" value="TRNA N6-ADENOSINE THREONYLCARBAMOYLTRANSFERASE"/>
    <property type="match status" value="1"/>
</dbReference>
<keyword evidence="6" id="KW-1185">Reference proteome</keyword>
<dbReference type="Gene3D" id="3.30.420.40">
    <property type="match status" value="2"/>
</dbReference>
<dbReference type="NCBIfam" id="TIGR03725">
    <property type="entry name" value="T6A_YeaZ"/>
    <property type="match status" value="1"/>
</dbReference>
<keyword evidence="5" id="KW-0808">Transferase</keyword>
<feature type="domain" description="Gcp-like" evidence="4">
    <location>
        <begin position="35"/>
        <end position="156"/>
    </location>
</feature>
<dbReference type="PANTHER" id="PTHR11735:SF11">
    <property type="entry name" value="TRNA THREONYLCARBAMOYLADENOSINE BIOSYNTHESIS PROTEIN TSAB"/>
    <property type="match status" value="1"/>
</dbReference>
<gene>
    <name evidence="5" type="primary">tsaB</name>
    <name evidence="5" type="ORF">QTP81_06730</name>
</gene>
<evidence type="ECO:0000256" key="2">
    <source>
        <dbReference type="ARBA" id="ARBA00019012"/>
    </source>
</evidence>
<dbReference type="EMBL" id="JAUCBP010000007">
    <property type="protein sequence ID" value="MDM7860285.1"/>
    <property type="molecule type" value="Genomic_DNA"/>
</dbReference>
<dbReference type="InterPro" id="IPR022496">
    <property type="entry name" value="T6A_TsaB"/>
</dbReference>
<protein>
    <recommendedName>
        <fullName evidence="2">tRNA threonylcarbamoyladenosine biosynthesis protein TsaB</fullName>
    </recommendedName>
    <alternativeName>
        <fullName evidence="3">t(6)A37 threonylcarbamoyladenosine biosynthesis protein TsaB</fullName>
    </alternativeName>
</protein>
<dbReference type="Proteomes" id="UP001234343">
    <property type="component" value="Unassembled WGS sequence"/>
</dbReference>
<proteinExistence type="inferred from homology"/>
<evidence type="ECO:0000313" key="5">
    <source>
        <dbReference type="EMBL" id="MDM7860285.1"/>
    </source>
</evidence>
<dbReference type="RefSeq" id="WP_289364590.1">
    <property type="nucleotide sequence ID" value="NZ_JAUCBP010000007.1"/>
</dbReference>
<organism evidence="5 6">
    <name type="scientific">Alteromonas arenosi</name>
    <dbReference type="NCBI Taxonomy" id="3055817"/>
    <lineage>
        <taxon>Bacteria</taxon>
        <taxon>Pseudomonadati</taxon>
        <taxon>Pseudomonadota</taxon>
        <taxon>Gammaproteobacteria</taxon>
        <taxon>Alteromonadales</taxon>
        <taxon>Alteromonadaceae</taxon>
        <taxon>Alteromonas/Salinimonas group</taxon>
        <taxon>Alteromonas</taxon>
    </lineage>
</organism>
<evidence type="ECO:0000313" key="6">
    <source>
        <dbReference type="Proteomes" id="UP001234343"/>
    </source>
</evidence>
<dbReference type="Pfam" id="PF00814">
    <property type="entry name" value="TsaD"/>
    <property type="match status" value="1"/>
</dbReference>
<sequence length="236" mass="26234">MLKHKPEQTLLVLDTATESCSVALWHNQRVYSRFEICPQQHSQRILPMIQSVCDEADITLKDLDVLGFGRGPGSFTGVRIAIATIQGLAFGLNVPVVGVSTLLALAQEVSANTDKDDILVAIDARMNEVYFAHYKRVGEVLEIQGQECVVDPQIAQQHVRNADDPEFAGTGWQAYEALSTFIPEGTTELSVTLPNAKFMLPEVEQAIIEQRLQSIMDVQPVYLRDTVTWKKLPGRE</sequence>
<evidence type="ECO:0000256" key="3">
    <source>
        <dbReference type="ARBA" id="ARBA00032446"/>
    </source>
</evidence>
<comment type="similarity">
    <text evidence="1">Belongs to the KAE1 / TsaD family. TsaB subfamily.</text>
</comment>
<keyword evidence="5" id="KW-0012">Acyltransferase</keyword>
<dbReference type="SUPFAM" id="SSF53067">
    <property type="entry name" value="Actin-like ATPase domain"/>
    <property type="match status" value="2"/>
</dbReference>
<dbReference type="CDD" id="cd24032">
    <property type="entry name" value="ASKHA_NBD_TsaB"/>
    <property type="match status" value="1"/>
</dbReference>
<evidence type="ECO:0000256" key="1">
    <source>
        <dbReference type="ARBA" id="ARBA00010493"/>
    </source>
</evidence>
<name>A0ABT7SVT5_9ALTE</name>
<evidence type="ECO:0000259" key="4">
    <source>
        <dbReference type="Pfam" id="PF00814"/>
    </source>
</evidence>